<dbReference type="PATRIC" id="fig|1415168.3.peg.1117"/>
<keyword evidence="3" id="KW-0220">Diaminopimelate biosynthesis</keyword>
<reference evidence="7 8" key="1">
    <citation type="submission" date="2014-06" db="EMBL/GenBank/DDBJ databases">
        <title>Draft genome sequence of the putrescine producing strain Lactococcus lactis subsp cremoris GE214.</title>
        <authorList>
            <person name="Ladero V."/>
            <person name="Linares D.M."/>
            <person name="del Rio B."/>
            <person name="Mayo B."/>
            <person name="Martin M.C."/>
            <person name="Fernandez M."/>
            <person name="Alvarez M.A."/>
        </authorList>
    </citation>
    <scope>NUCLEOTIDE SEQUENCE [LARGE SCALE GENOMIC DNA]</scope>
    <source>
        <strain evidence="7 8">GE214</strain>
    </source>
</reference>
<feature type="binding site" evidence="5">
    <location>
        <position position="131"/>
    </location>
    <ligand>
        <name>Mn(2+)</name>
        <dbReference type="ChEBI" id="CHEBI:29035"/>
        <label>2</label>
    </ligand>
</feature>
<dbReference type="Proteomes" id="UP000028401">
    <property type="component" value="Unassembled WGS sequence"/>
</dbReference>
<dbReference type="FunFam" id="3.30.70.360:FF:000001">
    <property type="entry name" value="N-acetyldiaminopimelate deacetylase"/>
    <property type="match status" value="1"/>
</dbReference>
<proteinExistence type="predicted"/>
<evidence type="ECO:0000256" key="1">
    <source>
        <dbReference type="ARBA" id="ARBA00022605"/>
    </source>
</evidence>
<dbReference type="PANTHER" id="PTHR11014">
    <property type="entry name" value="PEPTIDASE M20 FAMILY MEMBER"/>
    <property type="match status" value="1"/>
</dbReference>
<dbReference type="Pfam" id="PF07687">
    <property type="entry name" value="M20_dimer"/>
    <property type="match status" value="1"/>
</dbReference>
<feature type="binding site" evidence="5">
    <location>
        <position position="349"/>
    </location>
    <ligand>
        <name>Mn(2+)</name>
        <dbReference type="ChEBI" id="CHEBI:29035"/>
        <label>2</label>
    </ligand>
</feature>
<name>A0A084ABZ8_LACLC</name>
<accession>A0A084ABZ8</accession>
<dbReference type="PIRSF" id="PIRSF005962">
    <property type="entry name" value="Pept_M20D_amidohydro"/>
    <property type="match status" value="1"/>
</dbReference>
<dbReference type="SUPFAM" id="SSF55031">
    <property type="entry name" value="Bacterial exopeptidase dimerisation domain"/>
    <property type="match status" value="1"/>
</dbReference>
<dbReference type="InterPro" id="IPR011650">
    <property type="entry name" value="Peptidase_M20_dimer"/>
</dbReference>
<feature type="binding site" evidence="5">
    <location>
        <position position="155"/>
    </location>
    <ligand>
        <name>Mn(2+)</name>
        <dbReference type="ChEBI" id="CHEBI:29035"/>
        <label>2</label>
    </ligand>
</feature>
<keyword evidence="2" id="KW-0378">Hydrolase</keyword>
<dbReference type="AlphaFoldDB" id="A0A084ABZ8"/>
<keyword evidence="7" id="KW-0645">Protease</keyword>
<feature type="binding site" evidence="5">
    <location>
        <position position="95"/>
    </location>
    <ligand>
        <name>Mn(2+)</name>
        <dbReference type="ChEBI" id="CHEBI:29035"/>
        <label>2</label>
    </ligand>
</feature>
<keyword evidence="7" id="KW-0121">Carboxypeptidase</keyword>
<organism evidence="7 8">
    <name type="scientific">Lactococcus cremoris subsp. cremoris GE214</name>
    <dbReference type="NCBI Taxonomy" id="1415168"/>
    <lineage>
        <taxon>Bacteria</taxon>
        <taxon>Bacillati</taxon>
        <taxon>Bacillota</taxon>
        <taxon>Bacilli</taxon>
        <taxon>Lactobacillales</taxon>
        <taxon>Streptococcaceae</taxon>
        <taxon>Lactococcus</taxon>
        <taxon>Lactococcus cremoris subsp. cremoris</taxon>
    </lineage>
</organism>
<keyword evidence="1" id="KW-0028">Amino-acid biosynthesis</keyword>
<evidence type="ECO:0000313" key="7">
    <source>
        <dbReference type="EMBL" id="KEY62827.1"/>
    </source>
</evidence>
<gene>
    <name evidence="7" type="ORF">U725_01052</name>
</gene>
<evidence type="ECO:0000256" key="4">
    <source>
        <dbReference type="ARBA" id="ARBA00023154"/>
    </source>
</evidence>
<dbReference type="Gene3D" id="3.40.630.10">
    <property type="entry name" value="Zn peptidases"/>
    <property type="match status" value="1"/>
</dbReference>
<keyword evidence="4" id="KW-0457">Lysine biosynthesis</keyword>
<dbReference type="GO" id="GO:0009085">
    <property type="term" value="P:lysine biosynthetic process"/>
    <property type="evidence" value="ECO:0007669"/>
    <property type="project" value="UniProtKB-KW"/>
</dbReference>
<evidence type="ECO:0000256" key="2">
    <source>
        <dbReference type="ARBA" id="ARBA00022801"/>
    </source>
</evidence>
<evidence type="ECO:0000256" key="5">
    <source>
        <dbReference type="PIRSR" id="PIRSR005962-1"/>
    </source>
</evidence>
<evidence type="ECO:0000259" key="6">
    <source>
        <dbReference type="Pfam" id="PF07687"/>
    </source>
</evidence>
<dbReference type="GO" id="GO:0046872">
    <property type="term" value="F:metal ion binding"/>
    <property type="evidence" value="ECO:0007669"/>
    <property type="project" value="UniProtKB-KW"/>
</dbReference>
<dbReference type="InterPro" id="IPR036264">
    <property type="entry name" value="Bact_exopeptidase_dim_dom"/>
</dbReference>
<dbReference type="Gene3D" id="3.30.70.360">
    <property type="match status" value="1"/>
</dbReference>
<comment type="caution">
    <text evidence="7">The sequence shown here is derived from an EMBL/GenBank/DDBJ whole genome shotgun (WGS) entry which is preliminary data.</text>
</comment>
<feature type="domain" description="Peptidase M20 dimerisation" evidence="6">
    <location>
        <begin position="179"/>
        <end position="276"/>
    </location>
</feature>
<dbReference type="RefSeq" id="WP_042748062.1">
    <property type="nucleotide sequence ID" value="NZ_AZSI01000022.1"/>
</dbReference>
<sequence length="379" mass="42515">MIKEKLYKELVEIRHYLHAHPEVSEEEFETTKFIREKLLDWEIEILESNLKTGLVAKIGSGKPVIALRADIDALPILEETGLEFESKNKGAMHACGHDLHMTSLLGAAQLLKKQEQELKGTIKLIFQPAEEIGEGAKQVLQTGLLSDVQAFLGYHNMPTLPTGLIGLREGGVMAAVERFEIIVKGQGSHAAFPQEGRDPILASSAIVQNLQQIVSRNISPQKTAVVSITHIESGNTWNVLPNNARLEGTIRTFENEVRTLTKRRFSEIIEATAKAYDVQVEIKWLMEAEPTFNDFDLTEQIRQITEQWYDKVIYPEPSSAGEDFANYQKQAPSFFAFIGSNGPEASGLHFPDMLVQDEALKVAVEYYIQSAQHLLEYLK</sequence>
<dbReference type="InterPro" id="IPR017439">
    <property type="entry name" value="Amidohydrolase"/>
</dbReference>
<keyword evidence="5" id="KW-0464">Manganese</keyword>
<keyword evidence="5" id="KW-0479">Metal-binding</keyword>
<dbReference type="InterPro" id="IPR002933">
    <property type="entry name" value="Peptidase_M20"/>
</dbReference>
<dbReference type="Pfam" id="PF01546">
    <property type="entry name" value="Peptidase_M20"/>
    <property type="match status" value="1"/>
</dbReference>
<dbReference type="NCBIfam" id="TIGR01891">
    <property type="entry name" value="amidohydrolases"/>
    <property type="match status" value="1"/>
</dbReference>
<dbReference type="GO" id="GO:0019877">
    <property type="term" value="P:diaminopimelate biosynthetic process"/>
    <property type="evidence" value="ECO:0007669"/>
    <property type="project" value="UniProtKB-KW"/>
</dbReference>
<protein>
    <submittedName>
        <fullName evidence="7">Metal-dependent amidase/aminoacylase/carboxypeptidase</fullName>
    </submittedName>
</protein>
<evidence type="ECO:0000256" key="3">
    <source>
        <dbReference type="ARBA" id="ARBA00022915"/>
    </source>
</evidence>
<feature type="binding site" evidence="5">
    <location>
        <position position="97"/>
    </location>
    <ligand>
        <name>Mn(2+)</name>
        <dbReference type="ChEBI" id="CHEBI:29035"/>
        <label>2</label>
    </ligand>
</feature>
<dbReference type="EMBL" id="AZSI01000022">
    <property type="protein sequence ID" value="KEY62827.1"/>
    <property type="molecule type" value="Genomic_DNA"/>
</dbReference>
<dbReference type="SUPFAM" id="SSF53187">
    <property type="entry name" value="Zn-dependent exopeptidases"/>
    <property type="match status" value="1"/>
</dbReference>
<dbReference type="PANTHER" id="PTHR11014:SF63">
    <property type="entry name" value="METALLOPEPTIDASE, PUTATIVE (AFU_ORTHOLOGUE AFUA_6G09600)-RELATED"/>
    <property type="match status" value="1"/>
</dbReference>
<dbReference type="GO" id="GO:0050118">
    <property type="term" value="F:N-acetyldiaminopimelate deacetylase activity"/>
    <property type="evidence" value="ECO:0007669"/>
    <property type="project" value="UniProtKB-ARBA"/>
</dbReference>
<dbReference type="GO" id="GO:0004180">
    <property type="term" value="F:carboxypeptidase activity"/>
    <property type="evidence" value="ECO:0007669"/>
    <property type="project" value="UniProtKB-KW"/>
</dbReference>
<evidence type="ECO:0000313" key="8">
    <source>
        <dbReference type="Proteomes" id="UP000028401"/>
    </source>
</evidence>
<comment type="cofactor">
    <cofactor evidence="5">
        <name>Mn(2+)</name>
        <dbReference type="ChEBI" id="CHEBI:29035"/>
    </cofactor>
    <text evidence="5">The Mn(2+) ion enhances activity.</text>
</comment>